<dbReference type="EC" id="2.7.11.1" evidence="4"/>
<dbReference type="SMART" id="SM00369">
    <property type="entry name" value="LRR_TYP"/>
    <property type="match status" value="11"/>
</dbReference>
<dbReference type="Pfam" id="PF13855">
    <property type="entry name" value="LRR_8"/>
    <property type="match status" value="2"/>
</dbReference>
<keyword evidence="6" id="KW-0597">Phosphoprotein</keyword>
<dbReference type="InterPro" id="IPR011009">
    <property type="entry name" value="Kinase-like_dom_sf"/>
</dbReference>
<dbReference type="SMART" id="SM00365">
    <property type="entry name" value="LRR_SD22"/>
    <property type="match status" value="5"/>
</dbReference>
<evidence type="ECO:0000256" key="22">
    <source>
        <dbReference type="SAM" id="Phobius"/>
    </source>
</evidence>
<evidence type="ECO:0000256" key="14">
    <source>
        <dbReference type="ARBA" id="ARBA00022840"/>
    </source>
</evidence>
<comment type="catalytic activity">
    <reaction evidence="20">
        <text>L-seryl-[protein] + ATP = O-phospho-L-seryl-[protein] + ADP + H(+)</text>
        <dbReference type="Rhea" id="RHEA:17989"/>
        <dbReference type="Rhea" id="RHEA-COMP:9863"/>
        <dbReference type="Rhea" id="RHEA-COMP:11604"/>
        <dbReference type="ChEBI" id="CHEBI:15378"/>
        <dbReference type="ChEBI" id="CHEBI:29999"/>
        <dbReference type="ChEBI" id="CHEBI:30616"/>
        <dbReference type="ChEBI" id="CHEBI:83421"/>
        <dbReference type="ChEBI" id="CHEBI:456216"/>
        <dbReference type="EC" id="2.7.11.1"/>
    </reaction>
</comment>
<dbReference type="Gene3D" id="3.80.10.10">
    <property type="entry name" value="Ribonuclease Inhibitor"/>
    <property type="match status" value="4"/>
</dbReference>
<dbReference type="InterPro" id="IPR008266">
    <property type="entry name" value="Tyr_kinase_AS"/>
</dbReference>
<dbReference type="FunFam" id="3.80.10.10:FF:000041">
    <property type="entry name" value="LRR receptor-like serine/threonine-protein kinase ERECTA"/>
    <property type="match status" value="2"/>
</dbReference>
<dbReference type="SUPFAM" id="SSF52058">
    <property type="entry name" value="L domain-like"/>
    <property type="match status" value="1"/>
</dbReference>
<evidence type="ECO:0000313" key="26">
    <source>
        <dbReference type="Proteomes" id="UP001346149"/>
    </source>
</evidence>
<keyword evidence="9 22" id="KW-0812">Transmembrane</keyword>
<keyword evidence="12 21" id="KW-0547">Nucleotide-binding</keyword>
<keyword evidence="13" id="KW-0418">Kinase</keyword>
<keyword evidence="10 23" id="KW-0732">Signal</keyword>
<evidence type="ECO:0000256" key="18">
    <source>
        <dbReference type="ARBA" id="ARBA00023180"/>
    </source>
</evidence>
<keyword evidence="17" id="KW-0675">Receptor</keyword>
<feature type="binding site" evidence="21">
    <location>
        <position position="787"/>
    </location>
    <ligand>
        <name>ATP</name>
        <dbReference type="ChEBI" id="CHEBI:30616"/>
    </ligand>
</feature>
<dbReference type="FunFam" id="1.10.510.10:FF:000479">
    <property type="entry name" value="Leucine-rich repeat receptor-like protein kinase"/>
    <property type="match status" value="1"/>
</dbReference>
<feature type="transmembrane region" description="Helical" evidence="22">
    <location>
        <begin position="694"/>
        <end position="718"/>
    </location>
</feature>
<dbReference type="PROSITE" id="PS00107">
    <property type="entry name" value="PROTEIN_KINASE_ATP"/>
    <property type="match status" value="1"/>
</dbReference>
<evidence type="ECO:0000256" key="6">
    <source>
        <dbReference type="ARBA" id="ARBA00022553"/>
    </source>
</evidence>
<evidence type="ECO:0000256" key="1">
    <source>
        <dbReference type="ARBA" id="ARBA00004236"/>
    </source>
</evidence>
<dbReference type="FunFam" id="3.80.10.10:FF:000400">
    <property type="entry name" value="Nuclear pore complex protein NUP107"/>
    <property type="match status" value="1"/>
</dbReference>
<name>A0AAN7MDG1_TRANT</name>
<dbReference type="Pfam" id="PF23598">
    <property type="entry name" value="LRR_14"/>
    <property type="match status" value="1"/>
</dbReference>
<keyword evidence="18" id="KW-0325">Glycoprotein</keyword>
<gene>
    <name evidence="25" type="ORF">SAY86_012749</name>
</gene>
<feature type="domain" description="Protein kinase" evidence="24">
    <location>
        <begin position="758"/>
        <end position="1030"/>
    </location>
</feature>
<dbReference type="PANTHER" id="PTHR48053:SF163">
    <property type="entry name" value="MDIS1-INTERACTING RECEPTOR LIKE KINASE 2-LIKE"/>
    <property type="match status" value="1"/>
</dbReference>
<dbReference type="InterPro" id="IPR003591">
    <property type="entry name" value="Leu-rich_rpt_typical-subtyp"/>
</dbReference>
<dbReference type="GO" id="GO:0099402">
    <property type="term" value="P:plant organ development"/>
    <property type="evidence" value="ECO:0007669"/>
    <property type="project" value="UniProtKB-ARBA"/>
</dbReference>
<dbReference type="Pfam" id="PF00069">
    <property type="entry name" value="Pkinase"/>
    <property type="match status" value="1"/>
</dbReference>
<evidence type="ECO:0000256" key="17">
    <source>
        <dbReference type="ARBA" id="ARBA00023170"/>
    </source>
</evidence>
<evidence type="ECO:0000256" key="15">
    <source>
        <dbReference type="ARBA" id="ARBA00022989"/>
    </source>
</evidence>
<evidence type="ECO:0000256" key="4">
    <source>
        <dbReference type="ARBA" id="ARBA00012513"/>
    </source>
</evidence>
<evidence type="ECO:0000256" key="13">
    <source>
        <dbReference type="ARBA" id="ARBA00022777"/>
    </source>
</evidence>
<keyword evidence="16 22" id="KW-0472">Membrane</keyword>
<keyword evidence="5" id="KW-0723">Serine/threonine-protein kinase</keyword>
<dbReference type="SUPFAM" id="SSF56112">
    <property type="entry name" value="Protein kinase-like (PK-like)"/>
    <property type="match status" value="1"/>
</dbReference>
<proteinExistence type="inferred from homology"/>
<dbReference type="InterPro" id="IPR000719">
    <property type="entry name" value="Prot_kinase_dom"/>
</dbReference>
<protein>
    <recommendedName>
        <fullName evidence="4">non-specific serine/threonine protein kinase</fullName>
        <ecNumber evidence="4">2.7.11.1</ecNumber>
    </recommendedName>
</protein>
<evidence type="ECO:0000256" key="5">
    <source>
        <dbReference type="ARBA" id="ARBA00022527"/>
    </source>
</evidence>
<accession>A0AAN7MDG1</accession>
<dbReference type="FunFam" id="3.30.200.20:FF:000309">
    <property type="entry name" value="Leucine-rich repeat receptor protein kinase MSP1"/>
    <property type="match status" value="1"/>
</dbReference>
<evidence type="ECO:0000256" key="11">
    <source>
        <dbReference type="ARBA" id="ARBA00022737"/>
    </source>
</evidence>
<feature type="chain" id="PRO_5042829329" description="non-specific serine/threonine protein kinase" evidence="23">
    <location>
        <begin position="33"/>
        <end position="1041"/>
    </location>
</feature>
<dbReference type="InterPro" id="IPR055414">
    <property type="entry name" value="LRR_R13L4/SHOC2-like"/>
</dbReference>
<dbReference type="InterPro" id="IPR017441">
    <property type="entry name" value="Protein_kinase_ATP_BS"/>
</dbReference>
<dbReference type="GO" id="GO:0009653">
    <property type="term" value="P:anatomical structure morphogenesis"/>
    <property type="evidence" value="ECO:0007669"/>
    <property type="project" value="UniProtKB-ARBA"/>
</dbReference>
<keyword evidence="14 21" id="KW-0067">ATP-binding</keyword>
<dbReference type="Pfam" id="PF08263">
    <property type="entry name" value="LRRNT_2"/>
    <property type="match status" value="1"/>
</dbReference>
<evidence type="ECO:0000313" key="25">
    <source>
        <dbReference type="EMBL" id="KAK4794755.1"/>
    </source>
</evidence>
<dbReference type="Proteomes" id="UP001346149">
    <property type="component" value="Unassembled WGS sequence"/>
</dbReference>
<keyword evidence="11" id="KW-0677">Repeat</keyword>
<keyword evidence="8" id="KW-0808">Transferase</keyword>
<evidence type="ECO:0000256" key="20">
    <source>
        <dbReference type="ARBA" id="ARBA00048679"/>
    </source>
</evidence>
<comment type="subcellular location">
    <subcellularLocation>
        <location evidence="1">Cell membrane</location>
    </subcellularLocation>
    <subcellularLocation>
        <location evidence="2">Membrane</location>
        <topology evidence="2">Single-pass type I membrane protein</topology>
    </subcellularLocation>
</comment>
<dbReference type="GO" id="GO:0004674">
    <property type="term" value="F:protein serine/threonine kinase activity"/>
    <property type="evidence" value="ECO:0007669"/>
    <property type="project" value="UniProtKB-KW"/>
</dbReference>
<dbReference type="Gene3D" id="1.10.510.10">
    <property type="entry name" value="Transferase(Phosphotransferase) domain 1"/>
    <property type="match status" value="1"/>
</dbReference>
<evidence type="ECO:0000256" key="19">
    <source>
        <dbReference type="ARBA" id="ARBA00047899"/>
    </source>
</evidence>
<reference evidence="25 26" key="1">
    <citation type="journal article" date="2023" name="Hortic Res">
        <title>Pangenome of water caltrop reveals structural variations and asymmetric subgenome divergence after allopolyploidization.</title>
        <authorList>
            <person name="Zhang X."/>
            <person name="Chen Y."/>
            <person name="Wang L."/>
            <person name="Yuan Y."/>
            <person name="Fang M."/>
            <person name="Shi L."/>
            <person name="Lu R."/>
            <person name="Comes H.P."/>
            <person name="Ma Y."/>
            <person name="Chen Y."/>
            <person name="Huang G."/>
            <person name="Zhou Y."/>
            <person name="Zheng Z."/>
            <person name="Qiu Y."/>
        </authorList>
    </citation>
    <scope>NUCLEOTIDE SEQUENCE [LARGE SCALE GENOMIC DNA]</scope>
    <source>
        <strain evidence="25">F231</strain>
    </source>
</reference>
<dbReference type="InterPro" id="IPR001611">
    <property type="entry name" value="Leu-rich_rpt"/>
</dbReference>
<dbReference type="EMBL" id="JAXQNO010000007">
    <property type="protein sequence ID" value="KAK4794755.1"/>
    <property type="molecule type" value="Genomic_DNA"/>
</dbReference>
<dbReference type="AlphaFoldDB" id="A0AAN7MDG1"/>
<dbReference type="PANTHER" id="PTHR48053">
    <property type="entry name" value="LEUCINE RICH REPEAT FAMILY PROTEIN, EXPRESSED"/>
    <property type="match status" value="1"/>
</dbReference>
<dbReference type="GO" id="GO:0005886">
    <property type="term" value="C:plasma membrane"/>
    <property type="evidence" value="ECO:0007669"/>
    <property type="project" value="UniProtKB-SubCell"/>
</dbReference>
<dbReference type="Pfam" id="PF00560">
    <property type="entry name" value="LRR_1"/>
    <property type="match status" value="3"/>
</dbReference>
<dbReference type="SUPFAM" id="SSF52047">
    <property type="entry name" value="RNI-like"/>
    <property type="match status" value="1"/>
</dbReference>
<evidence type="ECO:0000256" key="7">
    <source>
        <dbReference type="ARBA" id="ARBA00022614"/>
    </source>
</evidence>
<evidence type="ECO:0000256" key="23">
    <source>
        <dbReference type="SAM" id="SignalP"/>
    </source>
</evidence>
<dbReference type="PRINTS" id="PR00019">
    <property type="entry name" value="LEURICHRPT"/>
</dbReference>
<dbReference type="FunFam" id="3.80.10.10:FF:000095">
    <property type="entry name" value="LRR receptor-like serine/threonine-protein kinase GSO1"/>
    <property type="match status" value="1"/>
</dbReference>
<comment type="similarity">
    <text evidence="3">Belongs to the RLP family.</text>
</comment>
<dbReference type="InterPro" id="IPR051716">
    <property type="entry name" value="Plant_RL_S/T_kinase"/>
</dbReference>
<evidence type="ECO:0000256" key="9">
    <source>
        <dbReference type="ARBA" id="ARBA00022692"/>
    </source>
</evidence>
<evidence type="ECO:0000256" key="2">
    <source>
        <dbReference type="ARBA" id="ARBA00004479"/>
    </source>
</evidence>
<dbReference type="GO" id="GO:0005524">
    <property type="term" value="F:ATP binding"/>
    <property type="evidence" value="ECO:0007669"/>
    <property type="project" value="UniProtKB-UniRule"/>
</dbReference>
<dbReference type="InterPro" id="IPR013210">
    <property type="entry name" value="LRR_N_plant-typ"/>
</dbReference>
<dbReference type="PROSITE" id="PS50011">
    <property type="entry name" value="PROTEIN_KINASE_DOM"/>
    <property type="match status" value="1"/>
</dbReference>
<evidence type="ECO:0000256" key="21">
    <source>
        <dbReference type="PROSITE-ProRule" id="PRU10141"/>
    </source>
</evidence>
<feature type="signal peptide" evidence="23">
    <location>
        <begin position="1"/>
        <end position="32"/>
    </location>
</feature>
<evidence type="ECO:0000256" key="12">
    <source>
        <dbReference type="ARBA" id="ARBA00022741"/>
    </source>
</evidence>
<keyword evidence="15 22" id="KW-1133">Transmembrane helix</keyword>
<sequence>MEITKDIITTSSFSPLFLCLFSISLILSSSSASTDEAAALFNWKASLLNQNRSDSTLSSWSNASASPCHWTGIACNSDLTVRGVNLTNMSVSGTLYEFPFGSLPNLTFIDIGINSFSGSIPSKISLLTKLTYLDLSNNMFSGPIPSEICKLTNLETLHLVFNRHNGSIPENIGNLYKLTELALYSNYLEGPIPPSIGNLSRLSSLYIYNNSLSGSIPLEMGNLTKLQIVFMDTNKFSGPLPATLGSLPELMQLHIYQNLLTGSIPPELGRLKQLQRLNLYGNKLTGSIPRSFGNLTGLDLLYLYDNLLTGPIPDELGNLPLLRDLEVNNNNLTGPIPTSFNNLTSLEFLFVRVNDLSGPIPTSIGSLPNLQLFQADNNRFDGFLPENLCAGGNISSLTLNNNLLVGQVGPALRNCTSSLVRLRLQRNMFNENITESFGVFPNLKFVDLSNNGFYGEISSNWGRCPNLTDLRIAGTNVSGRLPPEIGNSPSLQSLDLSSNHLTGEIPKEFGRLRAMTRLNMSWNQLSGDIPSELGNLSNLENLDLSRNLLASIPDSIGGMSQLNYLDLSCNKLSHEIPAEIGSLSHLSELYINNNSLKGEIPPQFGKLVNLVTLNLSCNQLSGRIDKVLGYLVGLKSVDISYNRFEGSLPNITAFRDASPKNVQGNAGLCGNKTGLQPCPEPASTGKGSKSKTQVLAIVLSVVGGVLMLSTLLGLLIFLRTRRYPERAEEDGMHGEVLTIGTSEYKILYRDIVESTGRFDPMYCIGKGGYGSVYRAKLSSGLVVAVKKLHSISDSCSGPTYHQDLLNEIRALTNIRHRNIVKLYGFCSHPLHSFLVYEYLAKGSLAAVLSNDKEAKLLDWDRRVNIVKGVAHALSYMHHDVVIPIVHRDISSGNILLDPDYEARVSDFGTAKLMKIDASSWAAVAGTYGYIAPELAYTMKANEKCDVYSFGVLMVEVIKGKHPGESITSLLSPDVDMKGVLDPRLPFPESALEDEIVSIIQMARACLDENPSMRPSMKMISQLFSTSLPFKVLGHEDGKLSK</sequence>
<evidence type="ECO:0000256" key="8">
    <source>
        <dbReference type="ARBA" id="ARBA00022679"/>
    </source>
</evidence>
<dbReference type="PROSITE" id="PS00109">
    <property type="entry name" value="PROTEIN_KINASE_TYR"/>
    <property type="match status" value="1"/>
</dbReference>
<evidence type="ECO:0000256" key="3">
    <source>
        <dbReference type="ARBA" id="ARBA00009592"/>
    </source>
</evidence>
<comment type="caution">
    <text evidence="25">The sequence shown here is derived from an EMBL/GenBank/DDBJ whole genome shotgun (WGS) entry which is preliminary data.</text>
</comment>
<keyword evidence="7" id="KW-0433">Leucine-rich repeat</keyword>
<evidence type="ECO:0000259" key="24">
    <source>
        <dbReference type="PROSITE" id="PS50011"/>
    </source>
</evidence>
<dbReference type="PROSITE" id="PS51450">
    <property type="entry name" value="LRR"/>
    <property type="match status" value="1"/>
</dbReference>
<comment type="catalytic activity">
    <reaction evidence="19">
        <text>L-threonyl-[protein] + ATP = O-phospho-L-threonyl-[protein] + ADP + H(+)</text>
        <dbReference type="Rhea" id="RHEA:46608"/>
        <dbReference type="Rhea" id="RHEA-COMP:11060"/>
        <dbReference type="Rhea" id="RHEA-COMP:11605"/>
        <dbReference type="ChEBI" id="CHEBI:15378"/>
        <dbReference type="ChEBI" id="CHEBI:30013"/>
        <dbReference type="ChEBI" id="CHEBI:30616"/>
        <dbReference type="ChEBI" id="CHEBI:61977"/>
        <dbReference type="ChEBI" id="CHEBI:456216"/>
        <dbReference type="EC" id="2.7.11.1"/>
    </reaction>
</comment>
<keyword evidence="26" id="KW-1185">Reference proteome</keyword>
<evidence type="ECO:0000256" key="16">
    <source>
        <dbReference type="ARBA" id="ARBA00023136"/>
    </source>
</evidence>
<dbReference type="InterPro" id="IPR032675">
    <property type="entry name" value="LRR_dom_sf"/>
</dbReference>
<dbReference type="Gene3D" id="3.30.200.20">
    <property type="entry name" value="Phosphorylase Kinase, domain 1"/>
    <property type="match status" value="1"/>
</dbReference>
<evidence type="ECO:0000256" key="10">
    <source>
        <dbReference type="ARBA" id="ARBA00022729"/>
    </source>
</evidence>
<organism evidence="25 26">
    <name type="scientific">Trapa natans</name>
    <name type="common">Water chestnut</name>
    <dbReference type="NCBI Taxonomy" id="22666"/>
    <lineage>
        <taxon>Eukaryota</taxon>
        <taxon>Viridiplantae</taxon>
        <taxon>Streptophyta</taxon>
        <taxon>Embryophyta</taxon>
        <taxon>Tracheophyta</taxon>
        <taxon>Spermatophyta</taxon>
        <taxon>Magnoliopsida</taxon>
        <taxon>eudicotyledons</taxon>
        <taxon>Gunneridae</taxon>
        <taxon>Pentapetalae</taxon>
        <taxon>rosids</taxon>
        <taxon>malvids</taxon>
        <taxon>Myrtales</taxon>
        <taxon>Lythraceae</taxon>
        <taxon>Trapa</taxon>
    </lineage>
</organism>